<evidence type="ECO:0000256" key="2">
    <source>
        <dbReference type="ARBA" id="ARBA00004141"/>
    </source>
</evidence>
<keyword evidence="14" id="KW-0408">Iron</keyword>
<dbReference type="SMART" id="SM01117">
    <property type="entry name" value="Cyt-b5"/>
    <property type="match status" value="1"/>
</dbReference>
<dbReference type="Pfam" id="PF00173">
    <property type="entry name" value="Cyt-b5"/>
    <property type="match status" value="1"/>
</dbReference>
<keyword evidence="13" id="KW-0560">Oxidoreductase</keyword>
<dbReference type="EMBL" id="KV454409">
    <property type="protein sequence ID" value="ODQ65828.1"/>
    <property type="molecule type" value="Genomic_DNA"/>
</dbReference>
<dbReference type="PANTHER" id="PTHR19353">
    <property type="entry name" value="FATTY ACID DESATURASE 2"/>
    <property type="match status" value="1"/>
</dbReference>
<keyword evidence="10" id="KW-0479">Metal-binding</keyword>
<proteinExistence type="inferred from homology"/>
<keyword evidence="11" id="KW-0746">Sphingolipid metabolism</keyword>
<keyword evidence="9 18" id="KW-0812">Transmembrane</keyword>
<evidence type="ECO:0000313" key="21">
    <source>
        <dbReference type="Proteomes" id="UP000095009"/>
    </source>
</evidence>
<dbReference type="InterPro" id="IPR036400">
    <property type="entry name" value="Cyt_B5-like_heme/steroid_sf"/>
</dbReference>
<dbReference type="GO" id="GO:0006665">
    <property type="term" value="P:sphingolipid metabolic process"/>
    <property type="evidence" value="ECO:0007669"/>
    <property type="project" value="UniProtKB-UniPathway"/>
</dbReference>
<dbReference type="InterPro" id="IPR012171">
    <property type="entry name" value="Fatty_acid_desaturase"/>
</dbReference>
<comment type="catalytic activity">
    <reaction evidence="17">
        <text>an N-acylsphing-4-enine + 2 Fe(II)-[cytochrome b5] + O2 + 2 H(+) = a (4E,8E)-4-sphinga-4,8-dienine ceramide + 2 Fe(III)-[cytochrome b5] + 2 H2O</text>
        <dbReference type="Rhea" id="RHEA:46280"/>
        <dbReference type="Rhea" id="RHEA-COMP:10438"/>
        <dbReference type="Rhea" id="RHEA-COMP:10439"/>
        <dbReference type="ChEBI" id="CHEBI:15377"/>
        <dbReference type="ChEBI" id="CHEBI:15378"/>
        <dbReference type="ChEBI" id="CHEBI:15379"/>
        <dbReference type="ChEBI" id="CHEBI:29033"/>
        <dbReference type="ChEBI" id="CHEBI:29034"/>
        <dbReference type="ChEBI" id="CHEBI:52639"/>
        <dbReference type="ChEBI" id="CHEBI:85953"/>
        <dbReference type="EC" id="1.14.19.18"/>
    </reaction>
</comment>
<dbReference type="Gene3D" id="3.10.120.10">
    <property type="entry name" value="Cytochrome b5-like heme/steroid binding domain"/>
    <property type="match status" value="1"/>
</dbReference>
<evidence type="ECO:0000256" key="17">
    <source>
        <dbReference type="ARBA" id="ARBA00047420"/>
    </source>
</evidence>
<dbReference type="GO" id="GO:0016717">
    <property type="term" value="F:oxidoreductase activity, acting on paired donors, with oxidation of a pair of donors resulting in the reduction of molecular oxygen to two molecules of water"/>
    <property type="evidence" value="ECO:0007669"/>
    <property type="project" value="TreeGrafter"/>
</dbReference>
<evidence type="ECO:0000256" key="1">
    <source>
        <dbReference type="ARBA" id="ARBA00002593"/>
    </source>
</evidence>
<keyword evidence="16 18" id="KW-0472">Membrane</keyword>
<dbReference type="InterPro" id="IPR005804">
    <property type="entry name" value="FA_desaturase_dom"/>
</dbReference>
<accession>A0A1E3PKG1</accession>
<feature type="transmembrane region" description="Helical" evidence="18">
    <location>
        <begin position="407"/>
        <end position="426"/>
    </location>
</feature>
<dbReference type="PANTHER" id="PTHR19353:SF30">
    <property type="entry name" value="DELTA 8-(E)-SPHINGOLIPID DESATURASE"/>
    <property type="match status" value="1"/>
</dbReference>
<feature type="domain" description="Cytochrome b5 heme-binding" evidence="19">
    <location>
        <begin position="4"/>
        <end position="79"/>
    </location>
</feature>
<comment type="pathway">
    <text evidence="4">Sphingolipid metabolism.</text>
</comment>
<evidence type="ECO:0000256" key="5">
    <source>
        <dbReference type="ARBA" id="ARBA00009295"/>
    </source>
</evidence>
<dbReference type="AlphaFoldDB" id="A0A1E3PKG1"/>
<evidence type="ECO:0000256" key="10">
    <source>
        <dbReference type="ARBA" id="ARBA00022723"/>
    </source>
</evidence>
<dbReference type="InterPro" id="IPR001199">
    <property type="entry name" value="Cyt_B5-like_heme/steroid-bd"/>
</dbReference>
<evidence type="ECO:0000256" key="4">
    <source>
        <dbReference type="ARBA" id="ARBA00004991"/>
    </source>
</evidence>
<name>A0A1E3PKG1_9ASCO</name>
<dbReference type="UniPathway" id="UPA00222"/>
<feature type="transmembrane region" description="Helical" evidence="18">
    <location>
        <begin position="375"/>
        <end position="395"/>
    </location>
</feature>
<dbReference type="PIRSF" id="PIRSF015921">
    <property type="entry name" value="FA_sphinglp_des"/>
    <property type="match status" value="1"/>
</dbReference>
<feature type="transmembrane region" description="Helical" evidence="18">
    <location>
        <begin position="341"/>
        <end position="363"/>
    </location>
</feature>
<organism evidence="20 21">
    <name type="scientific">Nadsonia fulvescens var. elongata DSM 6958</name>
    <dbReference type="NCBI Taxonomy" id="857566"/>
    <lineage>
        <taxon>Eukaryota</taxon>
        <taxon>Fungi</taxon>
        <taxon>Dikarya</taxon>
        <taxon>Ascomycota</taxon>
        <taxon>Saccharomycotina</taxon>
        <taxon>Dipodascomycetes</taxon>
        <taxon>Dipodascales</taxon>
        <taxon>Dipodascales incertae sedis</taxon>
        <taxon>Nadsonia</taxon>
    </lineage>
</organism>
<evidence type="ECO:0000256" key="3">
    <source>
        <dbReference type="ARBA" id="ARBA00004760"/>
    </source>
</evidence>
<keyword evidence="21" id="KW-1185">Reference proteome</keyword>
<evidence type="ECO:0000259" key="19">
    <source>
        <dbReference type="PROSITE" id="PS50255"/>
    </source>
</evidence>
<evidence type="ECO:0000256" key="12">
    <source>
        <dbReference type="ARBA" id="ARBA00022989"/>
    </source>
</evidence>
<evidence type="ECO:0000256" key="13">
    <source>
        <dbReference type="ARBA" id="ARBA00023002"/>
    </source>
</evidence>
<reference evidence="20 21" key="1">
    <citation type="journal article" date="2016" name="Proc. Natl. Acad. Sci. U.S.A.">
        <title>Comparative genomics of biotechnologically important yeasts.</title>
        <authorList>
            <person name="Riley R."/>
            <person name="Haridas S."/>
            <person name="Wolfe K.H."/>
            <person name="Lopes M.R."/>
            <person name="Hittinger C.T."/>
            <person name="Goeker M."/>
            <person name="Salamov A.A."/>
            <person name="Wisecaver J.H."/>
            <person name="Long T.M."/>
            <person name="Calvey C.H."/>
            <person name="Aerts A.L."/>
            <person name="Barry K.W."/>
            <person name="Choi C."/>
            <person name="Clum A."/>
            <person name="Coughlan A.Y."/>
            <person name="Deshpande S."/>
            <person name="Douglass A.P."/>
            <person name="Hanson S.J."/>
            <person name="Klenk H.-P."/>
            <person name="LaButti K.M."/>
            <person name="Lapidus A."/>
            <person name="Lindquist E.A."/>
            <person name="Lipzen A.M."/>
            <person name="Meier-Kolthoff J.P."/>
            <person name="Ohm R.A."/>
            <person name="Otillar R.P."/>
            <person name="Pangilinan J.L."/>
            <person name="Peng Y."/>
            <person name="Rokas A."/>
            <person name="Rosa C.A."/>
            <person name="Scheuner C."/>
            <person name="Sibirny A.A."/>
            <person name="Slot J.C."/>
            <person name="Stielow J.B."/>
            <person name="Sun H."/>
            <person name="Kurtzman C.P."/>
            <person name="Blackwell M."/>
            <person name="Grigoriev I.V."/>
            <person name="Jeffries T.W."/>
        </authorList>
    </citation>
    <scope>NUCLEOTIDE SEQUENCE [LARGE SCALE GENOMIC DNA]</scope>
    <source>
        <strain evidence="20 21">DSM 6958</strain>
    </source>
</reference>
<evidence type="ECO:0000256" key="16">
    <source>
        <dbReference type="ARBA" id="ARBA00023136"/>
    </source>
</evidence>
<dbReference type="PROSITE" id="PS50255">
    <property type="entry name" value="CYTOCHROME_B5_2"/>
    <property type="match status" value="1"/>
</dbReference>
<evidence type="ECO:0000256" key="9">
    <source>
        <dbReference type="ARBA" id="ARBA00022692"/>
    </source>
</evidence>
<dbReference type="Pfam" id="PF00487">
    <property type="entry name" value="FA_desaturase"/>
    <property type="match status" value="1"/>
</dbReference>
<comment type="function">
    <text evidence="1">Delta(8)-fatty-acid desaturase which introduces a double bond at the 8-position in the long-chain base (LCB) of ceramides. Required for the formation of the di-unsaturated sphingoid base (E,E)-sphinga-4,8-dienine during glucosylceramide (GluCer) biosynthesis.</text>
</comment>
<sequence>MTQDNIITRDEVEGLIAEGNLIVVWHDYVLKLNSWIEKHPGGDKAILHEVGRDASDEMDVYHADETLKRMKAFAIGKKEAGPWHNFVPPIQGGIFRSVKEIANDNNDILRKNSGKVRTKKAGAPQEIQIGTKTAFAPILSNQQSNDYLHHSSQKCLDDFDNELVNKDLEVFPALDYETQSKITEKFRTLHARFQREGYFNCNYWGYVREFSRISTLFFLSYYFFKPGWLFLSATCLGLAWHQLTFIAHDAGHLAITHNYQVDNILGTLIADLLGGLSLGWWKRNHNVHHIVTNDPVHDPDIQHLPFFAVSTRLLDNITSTFYEKVLYYDAIAKVFIKIQHYSYYVVLCFGRFNLYRLSWEYLLLGLGPRKGKGAWLRYLELVFLATFFYWFFYLVIACSLHTASDRWLYVLVSHIVTMPVHVQITLSHFAMSTSDLGVSESFTQRQLRTTMDVDCPAWFDYVHGGLQFQAIHHLFPRMPRHNFRAAQKLVKEFCEDIGIKYTIYGFTEGNGEVIGKLKQVAKQASILAECNKHMVEEIVSKPKTAKS</sequence>
<keyword evidence="8" id="KW-0349">Heme</keyword>
<evidence type="ECO:0000256" key="15">
    <source>
        <dbReference type="ARBA" id="ARBA00023098"/>
    </source>
</evidence>
<protein>
    <recommendedName>
        <fullName evidence="7">Delta 8-(E)-sphingolipid desaturase</fullName>
        <ecNumber evidence="6">1.14.19.18</ecNumber>
    </recommendedName>
</protein>
<dbReference type="EC" id="1.14.19.18" evidence="6"/>
<dbReference type="GO" id="GO:0016020">
    <property type="term" value="C:membrane"/>
    <property type="evidence" value="ECO:0007669"/>
    <property type="project" value="UniProtKB-SubCell"/>
</dbReference>
<keyword evidence="12 18" id="KW-1133">Transmembrane helix</keyword>
<evidence type="ECO:0000256" key="11">
    <source>
        <dbReference type="ARBA" id="ARBA00022919"/>
    </source>
</evidence>
<comment type="pathway">
    <text evidence="3">Lipid metabolism; sphingolipid metabolism.</text>
</comment>
<evidence type="ECO:0000313" key="20">
    <source>
        <dbReference type="EMBL" id="ODQ65828.1"/>
    </source>
</evidence>
<evidence type="ECO:0000256" key="7">
    <source>
        <dbReference type="ARBA" id="ARBA00016939"/>
    </source>
</evidence>
<comment type="similarity">
    <text evidence="5">Belongs to the fatty acid desaturase type 1 family.</text>
</comment>
<gene>
    <name evidence="20" type="ORF">NADFUDRAFT_51105</name>
</gene>
<evidence type="ECO:0000256" key="6">
    <source>
        <dbReference type="ARBA" id="ARBA00012019"/>
    </source>
</evidence>
<dbReference type="SUPFAM" id="SSF55856">
    <property type="entry name" value="Cytochrome b5-like heme/steroid binding domain"/>
    <property type="match status" value="1"/>
</dbReference>
<comment type="subcellular location">
    <subcellularLocation>
        <location evidence="2">Membrane</location>
        <topology evidence="2">Multi-pass membrane protein</topology>
    </subcellularLocation>
</comment>
<dbReference type="CDD" id="cd03506">
    <property type="entry name" value="Delta6-FADS-like"/>
    <property type="match status" value="1"/>
</dbReference>
<dbReference type="GO" id="GO:0046872">
    <property type="term" value="F:metal ion binding"/>
    <property type="evidence" value="ECO:0007669"/>
    <property type="project" value="UniProtKB-KW"/>
</dbReference>
<keyword evidence="15" id="KW-0443">Lipid metabolism</keyword>
<dbReference type="Proteomes" id="UP000095009">
    <property type="component" value="Unassembled WGS sequence"/>
</dbReference>
<evidence type="ECO:0000256" key="14">
    <source>
        <dbReference type="ARBA" id="ARBA00023004"/>
    </source>
</evidence>
<dbReference type="STRING" id="857566.A0A1E3PKG1"/>
<evidence type="ECO:0000256" key="8">
    <source>
        <dbReference type="ARBA" id="ARBA00022617"/>
    </source>
</evidence>
<evidence type="ECO:0000256" key="18">
    <source>
        <dbReference type="SAM" id="Phobius"/>
    </source>
</evidence>
<dbReference type="OrthoDB" id="260091at2759"/>